<feature type="compositionally biased region" description="Basic and acidic residues" evidence="2">
    <location>
        <begin position="168"/>
        <end position="181"/>
    </location>
</feature>
<comment type="similarity">
    <text evidence="1">Belongs to the SAPAP family.</text>
</comment>
<sequence>MGEGELSITHFRNTVTSETEKITMTCKSWRELLTTSESLTEEIQGDINVAIGQADLLMKQRFGQFSRLIDQSENKTGEKEITCQDLDGFWFMVYPQVQDVYRKFLRLETLKNNKWVEEEIAAPPTKISVVKKKPVAVLTKPKPLVSGKTGSASSSIRAHMLAAKKKLKEQQEKAQQEKEKITQGSHSTTIHPKKINREFENINQNPNFLKNVCQNILKVHRVKYPSKMKTNSRATASKMASVISAYINIKHMQRIHIDNSTVYFHRKCQTVEVCVGNPNKNTFRTLLIPPV</sequence>
<dbReference type="GO" id="GO:0031616">
    <property type="term" value="C:spindle pole centrosome"/>
    <property type="evidence" value="ECO:0007669"/>
    <property type="project" value="TreeGrafter"/>
</dbReference>
<feature type="region of interest" description="Disordered" evidence="2">
    <location>
        <begin position="168"/>
        <end position="191"/>
    </location>
</feature>
<reference evidence="3 4" key="1">
    <citation type="submission" date="2024-05" db="EMBL/GenBank/DDBJ databases">
        <authorList>
            <person name="Wallberg A."/>
        </authorList>
    </citation>
    <scope>NUCLEOTIDE SEQUENCE [LARGE SCALE GENOMIC DNA]</scope>
</reference>
<dbReference type="Proteomes" id="UP001497623">
    <property type="component" value="Unassembled WGS sequence"/>
</dbReference>
<dbReference type="GO" id="GO:0051642">
    <property type="term" value="P:centrosome localization"/>
    <property type="evidence" value="ECO:0007669"/>
    <property type="project" value="TreeGrafter"/>
</dbReference>
<dbReference type="GO" id="GO:0005634">
    <property type="term" value="C:nucleus"/>
    <property type="evidence" value="ECO:0007669"/>
    <property type="project" value="TreeGrafter"/>
</dbReference>
<evidence type="ECO:0000256" key="2">
    <source>
        <dbReference type="SAM" id="MobiDB-lite"/>
    </source>
</evidence>
<dbReference type="GO" id="GO:0008017">
    <property type="term" value="F:microtubule binding"/>
    <property type="evidence" value="ECO:0007669"/>
    <property type="project" value="TreeGrafter"/>
</dbReference>
<proteinExistence type="inferred from homology"/>
<keyword evidence="4" id="KW-1185">Reference proteome</keyword>
<evidence type="ECO:0000313" key="4">
    <source>
        <dbReference type="Proteomes" id="UP001497623"/>
    </source>
</evidence>
<organism evidence="3 4">
    <name type="scientific">Meganyctiphanes norvegica</name>
    <name type="common">Northern krill</name>
    <name type="synonym">Thysanopoda norvegica</name>
    <dbReference type="NCBI Taxonomy" id="48144"/>
    <lineage>
        <taxon>Eukaryota</taxon>
        <taxon>Metazoa</taxon>
        <taxon>Ecdysozoa</taxon>
        <taxon>Arthropoda</taxon>
        <taxon>Crustacea</taxon>
        <taxon>Multicrustacea</taxon>
        <taxon>Malacostraca</taxon>
        <taxon>Eumalacostraca</taxon>
        <taxon>Eucarida</taxon>
        <taxon>Euphausiacea</taxon>
        <taxon>Euphausiidae</taxon>
        <taxon>Meganyctiphanes</taxon>
    </lineage>
</organism>
<dbReference type="GO" id="GO:0007052">
    <property type="term" value="P:mitotic spindle organization"/>
    <property type="evidence" value="ECO:0007669"/>
    <property type="project" value="TreeGrafter"/>
</dbReference>
<accession>A0AAV2QML2</accession>
<evidence type="ECO:0000256" key="1">
    <source>
        <dbReference type="ARBA" id="ARBA00008839"/>
    </source>
</evidence>
<dbReference type="GO" id="GO:0007346">
    <property type="term" value="P:regulation of mitotic cell cycle"/>
    <property type="evidence" value="ECO:0007669"/>
    <property type="project" value="TreeGrafter"/>
</dbReference>
<name>A0AAV2QML2_MEGNR</name>
<dbReference type="GO" id="GO:0023052">
    <property type="term" value="P:signaling"/>
    <property type="evidence" value="ECO:0007669"/>
    <property type="project" value="InterPro"/>
</dbReference>
<comment type="caution">
    <text evidence="3">The sequence shown here is derived from an EMBL/GenBank/DDBJ whole genome shotgun (WGS) entry which is preliminary data.</text>
</comment>
<gene>
    <name evidence="3" type="ORF">MNOR_LOCUS13503</name>
</gene>
<dbReference type="GO" id="GO:0051382">
    <property type="term" value="P:kinetochore assembly"/>
    <property type="evidence" value="ECO:0007669"/>
    <property type="project" value="TreeGrafter"/>
</dbReference>
<dbReference type="PANTHER" id="PTHR12353">
    <property type="entry name" value="DISKS LARGE-ASSOCIATED PROTEIN DAP SAP90/PSD-95-ASSOCIATED PROTEIN"/>
    <property type="match status" value="1"/>
</dbReference>
<dbReference type="Pfam" id="PF03359">
    <property type="entry name" value="GKAP"/>
    <property type="match status" value="1"/>
</dbReference>
<dbReference type="EMBL" id="CAXKWB010007751">
    <property type="protein sequence ID" value="CAL4088249.1"/>
    <property type="molecule type" value="Genomic_DNA"/>
</dbReference>
<dbReference type="AlphaFoldDB" id="A0AAV2QML2"/>
<protein>
    <submittedName>
        <fullName evidence="3">Uncharacterized protein</fullName>
    </submittedName>
</protein>
<feature type="non-terminal residue" evidence="3">
    <location>
        <position position="291"/>
    </location>
</feature>
<dbReference type="PANTHER" id="PTHR12353:SF1">
    <property type="entry name" value="DISKS LARGE-ASSOCIATED PROTEIN 5"/>
    <property type="match status" value="1"/>
</dbReference>
<dbReference type="GO" id="GO:0005737">
    <property type="term" value="C:cytoplasm"/>
    <property type="evidence" value="ECO:0007669"/>
    <property type="project" value="TreeGrafter"/>
</dbReference>
<dbReference type="GO" id="GO:0007059">
    <property type="term" value="P:chromosome segregation"/>
    <property type="evidence" value="ECO:0007669"/>
    <property type="project" value="TreeGrafter"/>
</dbReference>
<evidence type="ECO:0000313" key="3">
    <source>
        <dbReference type="EMBL" id="CAL4088249.1"/>
    </source>
</evidence>
<dbReference type="InterPro" id="IPR005026">
    <property type="entry name" value="SAPAP"/>
</dbReference>